<dbReference type="Pfam" id="PF00534">
    <property type="entry name" value="Glycos_transf_1"/>
    <property type="match status" value="1"/>
</dbReference>
<feature type="domain" description="Glycosyl transferase family 1" evidence="1">
    <location>
        <begin position="196"/>
        <end position="356"/>
    </location>
</feature>
<accession>A0ABT1RAU5</accession>
<organism evidence="3 4">
    <name type="scientific">Shinella lacus</name>
    <dbReference type="NCBI Taxonomy" id="2654216"/>
    <lineage>
        <taxon>Bacteria</taxon>
        <taxon>Pseudomonadati</taxon>
        <taxon>Pseudomonadota</taxon>
        <taxon>Alphaproteobacteria</taxon>
        <taxon>Hyphomicrobiales</taxon>
        <taxon>Rhizobiaceae</taxon>
        <taxon>Shinella</taxon>
    </lineage>
</organism>
<dbReference type="EMBL" id="WHSB02000007">
    <property type="protein sequence ID" value="MCQ4632285.1"/>
    <property type="molecule type" value="Genomic_DNA"/>
</dbReference>
<dbReference type="GO" id="GO:0016757">
    <property type="term" value="F:glycosyltransferase activity"/>
    <property type="evidence" value="ECO:0007669"/>
    <property type="project" value="UniProtKB-KW"/>
</dbReference>
<proteinExistence type="predicted"/>
<dbReference type="InterPro" id="IPR028098">
    <property type="entry name" value="Glyco_trans_4-like_N"/>
</dbReference>
<dbReference type="PANTHER" id="PTHR12526:SF636">
    <property type="entry name" value="BLL3647 PROTEIN"/>
    <property type="match status" value="1"/>
</dbReference>
<dbReference type="PANTHER" id="PTHR12526">
    <property type="entry name" value="GLYCOSYLTRANSFERASE"/>
    <property type="match status" value="1"/>
</dbReference>
<name>A0ABT1RAU5_9HYPH</name>
<reference evidence="3" key="1">
    <citation type="submission" date="2021-07" db="EMBL/GenBank/DDBJ databases">
        <title>Shinella sp. nov., a novel member of the genus Shinella from water.</title>
        <authorList>
            <person name="Deng Y."/>
        </authorList>
    </citation>
    <scope>NUCLEOTIDE SEQUENCE</scope>
    <source>
        <strain evidence="3">CPCC 100929</strain>
    </source>
</reference>
<evidence type="ECO:0000259" key="2">
    <source>
        <dbReference type="Pfam" id="PF13439"/>
    </source>
</evidence>
<dbReference type="Pfam" id="PF13439">
    <property type="entry name" value="Glyco_transf_4"/>
    <property type="match status" value="1"/>
</dbReference>
<sequence length="384" mass="41600">MSTKQDRNPRQMRLLQVLEPSGGGSGRHFIDLCRGMQARGHIVHAIYSPLRAEERFVEELQSLALAGTHIVAMTRSPGPSDLNAWRAIRAVMRRAGPFDIVHGHSSKAGALSRLRLPGRHIPRVYTPHAFRTMDPGLGNLGRKVYGSIEKLLARGFTDKLICVSADEYAHARALGMPRDKLSIVVNGVETPPDHARESVRQALGIPDDALLFGFVGRLCHQKAPERLVAAFQLLAGRVPNAHLVMIGSGEAERAVAKQVEASDHAPRIRLTTGFTGPQAMAAIDVLVMPSRYEAMSYVMLEAAAAGKPLILTDVGGASMVLKDGENGVLVENDDDPKRLAGAMLRLSDPDRLARHSAAARARSGDYSLARMISETEAVYRGLIA</sequence>
<protein>
    <submittedName>
        <fullName evidence="3">Glycosyltransferase</fullName>
        <ecNumber evidence="3">2.4.-.-</ecNumber>
    </submittedName>
</protein>
<keyword evidence="4" id="KW-1185">Reference proteome</keyword>
<comment type="caution">
    <text evidence="3">The sequence shown here is derived from an EMBL/GenBank/DDBJ whole genome shotgun (WGS) entry which is preliminary data.</text>
</comment>
<gene>
    <name evidence="3" type="ORF">GB927_019700</name>
</gene>
<dbReference type="SUPFAM" id="SSF53756">
    <property type="entry name" value="UDP-Glycosyltransferase/glycogen phosphorylase"/>
    <property type="match status" value="1"/>
</dbReference>
<dbReference type="Gene3D" id="3.40.50.2000">
    <property type="entry name" value="Glycogen Phosphorylase B"/>
    <property type="match status" value="2"/>
</dbReference>
<dbReference type="Proteomes" id="UP000996601">
    <property type="component" value="Unassembled WGS sequence"/>
</dbReference>
<keyword evidence="3" id="KW-0328">Glycosyltransferase</keyword>
<evidence type="ECO:0000313" key="3">
    <source>
        <dbReference type="EMBL" id="MCQ4632285.1"/>
    </source>
</evidence>
<keyword evidence="3" id="KW-0808">Transferase</keyword>
<evidence type="ECO:0000259" key="1">
    <source>
        <dbReference type="Pfam" id="PF00534"/>
    </source>
</evidence>
<dbReference type="RefSeq" id="WP_256118917.1">
    <property type="nucleotide sequence ID" value="NZ_WHSB02000007.1"/>
</dbReference>
<dbReference type="InterPro" id="IPR001296">
    <property type="entry name" value="Glyco_trans_1"/>
</dbReference>
<evidence type="ECO:0000313" key="4">
    <source>
        <dbReference type="Proteomes" id="UP000996601"/>
    </source>
</evidence>
<feature type="domain" description="Glycosyltransferase subfamily 4-like N-terminal" evidence="2">
    <location>
        <begin position="23"/>
        <end position="190"/>
    </location>
</feature>
<dbReference type="EC" id="2.4.-.-" evidence="3"/>